<dbReference type="OrthoDB" id="9784724at2"/>
<dbReference type="EMBL" id="LUUH01000079">
    <property type="protein sequence ID" value="OAI00117.1"/>
    <property type="molecule type" value="Genomic_DNA"/>
</dbReference>
<dbReference type="InterPro" id="IPR046668">
    <property type="entry name" value="DUF6538"/>
</dbReference>
<gene>
    <name evidence="3" type="ORF">A1332_13845</name>
    <name evidence="2" type="ORF">A1353_20165</name>
</gene>
<feature type="domain" description="DUF6538" evidence="1">
    <location>
        <begin position="6"/>
        <end position="58"/>
    </location>
</feature>
<proteinExistence type="predicted"/>
<organism evidence="2 4">
    <name type="scientific">Methylomonas methanica</name>
    <dbReference type="NCBI Taxonomy" id="421"/>
    <lineage>
        <taxon>Bacteria</taxon>
        <taxon>Pseudomonadati</taxon>
        <taxon>Pseudomonadota</taxon>
        <taxon>Gammaproteobacteria</taxon>
        <taxon>Methylococcales</taxon>
        <taxon>Methylococcaceae</taxon>
        <taxon>Methylomonas</taxon>
    </lineage>
</organism>
<comment type="caution">
    <text evidence="2">The sequence shown here is derived from an EMBL/GenBank/DDBJ whole genome shotgun (WGS) entry which is preliminary data.</text>
</comment>
<dbReference type="AlphaFoldDB" id="A0A177M322"/>
<dbReference type="Proteomes" id="UP000078090">
    <property type="component" value="Unassembled WGS sequence"/>
</dbReference>
<evidence type="ECO:0000259" key="1">
    <source>
        <dbReference type="Pfam" id="PF20172"/>
    </source>
</evidence>
<sequence length="204" mass="23131">MAKIPYLVRRKNVFYFRLGVPVALREIVKSLKTEDSDEATRRALKLAAHFKSLLHDLKTGKTSSTICFDSLDLISAKSNTQETPKQLETVAAPTPPAIKTRKAPLLSAVVDDFLKRYDQENKAMLGKLNATLPIFVELITNKSVNEILQADINLFFDDVQRLPVRRDTKEFQRLPIRKVIEANTGPTISEKTFKSTYRACISFF</sequence>
<evidence type="ECO:0000313" key="5">
    <source>
        <dbReference type="Proteomes" id="UP000078090"/>
    </source>
</evidence>
<dbReference type="EMBL" id="LUUG01000070">
    <property type="protein sequence ID" value="OAI04735.1"/>
    <property type="molecule type" value="Genomic_DNA"/>
</dbReference>
<protein>
    <recommendedName>
        <fullName evidence="1">DUF6538 domain-containing protein</fullName>
    </recommendedName>
</protein>
<reference evidence="4 5" key="1">
    <citation type="submission" date="2016-03" db="EMBL/GenBank/DDBJ databases">
        <authorList>
            <person name="Ploux O."/>
        </authorList>
    </citation>
    <scope>NUCLEOTIDE SEQUENCE [LARGE SCALE GENOMIC DNA]</scope>
    <source>
        <strain evidence="3 5">R-45363</strain>
        <strain evidence="2 4">R-45371</strain>
    </source>
</reference>
<evidence type="ECO:0000313" key="2">
    <source>
        <dbReference type="EMBL" id="OAI00117.1"/>
    </source>
</evidence>
<accession>A0A177M322</accession>
<evidence type="ECO:0000313" key="3">
    <source>
        <dbReference type="EMBL" id="OAI04735.1"/>
    </source>
</evidence>
<dbReference type="Pfam" id="PF20172">
    <property type="entry name" value="DUF6538"/>
    <property type="match status" value="1"/>
</dbReference>
<name>A0A177M322_METMH</name>
<dbReference type="RefSeq" id="WP_064008536.1">
    <property type="nucleotide sequence ID" value="NZ_LUUG01000070.1"/>
</dbReference>
<dbReference type="Proteomes" id="UP000077763">
    <property type="component" value="Unassembled WGS sequence"/>
</dbReference>
<evidence type="ECO:0000313" key="4">
    <source>
        <dbReference type="Proteomes" id="UP000077763"/>
    </source>
</evidence>